<gene>
    <name evidence="2" type="ORF">ACFQRL_05630</name>
</gene>
<dbReference type="Proteomes" id="UP001596507">
    <property type="component" value="Unassembled WGS sequence"/>
</dbReference>
<feature type="domain" description="Phosphoribosyltransferase" evidence="1">
    <location>
        <begin position="16"/>
        <end position="187"/>
    </location>
</feature>
<keyword evidence="2" id="KW-0328">Glycosyltransferase</keyword>
<dbReference type="Gene3D" id="3.30.1310.20">
    <property type="entry name" value="PRTase-like"/>
    <property type="match status" value="1"/>
</dbReference>
<keyword evidence="2" id="KW-0808">Transferase</keyword>
<comment type="caution">
    <text evidence="2">The sequence shown here is derived from an EMBL/GenBank/DDBJ whole genome shotgun (WGS) entry which is preliminary data.</text>
</comment>
<dbReference type="RefSeq" id="WP_262873335.1">
    <property type="nucleotide sequence ID" value="NZ_BAABKW010000002.1"/>
</dbReference>
<evidence type="ECO:0000259" key="1">
    <source>
        <dbReference type="Pfam" id="PF00156"/>
    </source>
</evidence>
<accession>A0ABW2HC63</accession>
<dbReference type="EMBL" id="JBHTBE010000001">
    <property type="protein sequence ID" value="MFC7268434.1"/>
    <property type="molecule type" value="Genomic_DNA"/>
</dbReference>
<evidence type="ECO:0000313" key="3">
    <source>
        <dbReference type="Proteomes" id="UP001596507"/>
    </source>
</evidence>
<dbReference type="InterPro" id="IPR000836">
    <property type="entry name" value="PRTase_dom"/>
</dbReference>
<protein>
    <submittedName>
        <fullName evidence="2">Phosphoribosyltransferase</fullName>
    </submittedName>
</protein>
<name>A0ABW2HC63_9MICO</name>
<dbReference type="Gene3D" id="3.40.50.2020">
    <property type="match status" value="1"/>
</dbReference>
<dbReference type="SUPFAM" id="SSF53271">
    <property type="entry name" value="PRTase-like"/>
    <property type="match status" value="1"/>
</dbReference>
<dbReference type="InterPro" id="IPR029057">
    <property type="entry name" value="PRTase-like"/>
</dbReference>
<reference evidence="3" key="1">
    <citation type="journal article" date="2019" name="Int. J. Syst. Evol. Microbiol.">
        <title>The Global Catalogue of Microorganisms (GCM) 10K type strain sequencing project: providing services to taxonomists for standard genome sequencing and annotation.</title>
        <authorList>
            <consortium name="The Broad Institute Genomics Platform"/>
            <consortium name="The Broad Institute Genome Sequencing Center for Infectious Disease"/>
            <person name="Wu L."/>
            <person name="Ma J."/>
        </authorList>
    </citation>
    <scope>NUCLEOTIDE SEQUENCE [LARGE SCALE GENOMIC DNA]</scope>
    <source>
        <strain evidence="3">CGMCC 1.15772</strain>
    </source>
</reference>
<dbReference type="GO" id="GO:0016757">
    <property type="term" value="F:glycosyltransferase activity"/>
    <property type="evidence" value="ECO:0007669"/>
    <property type="project" value="UniProtKB-KW"/>
</dbReference>
<dbReference type="Pfam" id="PF00156">
    <property type="entry name" value="Pribosyltran"/>
    <property type="match status" value="1"/>
</dbReference>
<keyword evidence="3" id="KW-1185">Reference proteome</keyword>
<dbReference type="CDD" id="cd06223">
    <property type="entry name" value="PRTases_typeI"/>
    <property type="match status" value="1"/>
</dbReference>
<organism evidence="2 3">
    <name type="scientific">Microbacterium fluvii</name>
    <dbReference type="NCBI Taxonomy" id="415215"/>
    <lineage>
        <taxon>Bacteria</taxon>
        <taxon>Bacillati</taxon>
        <taxon>Actinomycetota</taxon>
        <taxon>Actinomycetes</taxon>
        <taxon>Micrococcales</taxon>
        <taxon>Microbacteriaceae</taxon>
        <taxon>Microbacterium</taxon>
    </lineage>
</organism>
<sequence length="204" mass="21702">MAIFADRSDAGRHLAQALEAWLGSDAVAVGIPRGGVVVAAEVARALDLPLAAAVVRKLGSPRNEEYAVGAIADGVRVIDGRAVRAEHVSERELEKTERRERTELERRSRTFGALGADLAQRTAIVIDDGIATGSTAAAACLAVRAQGCARLILAVPVAPASWTPPAEVDEFVCPHRERGFWAVGQYYDDFTQTTDAEVTALLGR</sequence>
<evidence type="ECO:0000313" key="2">
    <source>
        <dbReference type="EMBL" id="MFC7268434.1"/>
    </source>
</evidence>
<proteinExistence type="predicted"/>